<dbReference type="SMART" id="SM00257">
    <property type="entry name" value="LysM"/>
    <property type="match status" value="2"/>
</dbReference>
<dbReference type="Gene3D" id="2.70.70.10">
    <property type="entry name" value="Glucose Permease (Domain IIA)"/>
    <property type="match status" value="1"/>
</dbReference>
<comment type="caution">
    <text evidence="2">The sequence shown here is derived from an EMBL/GenBank/DDBJ whole genome shotgun (WGS) entry which is preliminary data.</text>
</comment>
<proteinExistence type="predicted"/>
<keyword evidence="3" id="KW-1185">Reference proteome</keyword>
<dbReference type="InterPro" id="IPR016047">
    <property type="entry name" value="M23ase_b-sheet_dom"/>
</dbReference>
<evidence type="ECO:0000313" key="3">
    <source>
        <dbReference type="Proteomes" id="UP001589833"/>
    </source>
</evidence>
<dbReference type="Pfam" id="PF01476">
    <property type="entry name" value="LysM"/>
    <property type="match status" value="2"/>
</dbReference>
<sequence length="311" mass="34589">MVDFIKRICIALALATFIGLLFISTTTTFAETRTEVPEELFEALIWPTFGEITDIYGTRGGKHYGIDVAAPEGTPVVSIAPGKVSRSYYSDTYGNVVFIEHDNGLETVYAHLHVRKVEEGQAIEEGKKIGTVGNTGRSSGNHLHFEVHKGNWNMEKSESIDPFLVLSKEPEFMYAALGQDSPYGQDWKQREIASVMSPKLLEDAMHTAEEVFEPNTELVQVEVQEGDTLWSISNTFAVTVDQVKEWNALEDDIIQVNEVLTIEQSENVHVIEQGETLSSIADQYEVTIDSLIAQNNLSSEDIFPGQTIVVN</sequence>
<protein>
    <submittedName>
        <fullName evidence="2">Peptidoglycan DD-metalloendopeptidase family protein</fullName>
    </submittedName>
</protein>
<dbReference type="PANTHER" id="PTHR21666:SF290">
    <property type="entry name" value="PEPTIDASE M23 DOMAIN PROTEIN"/>
    <property type="match status" value="1"/>
</dbReference>
<gene>
    <name evidence="2" type="ORF">ACFFH4_12305</name>
</gene>
<evidence type="ECO:0000259" key="1">
    <source>
        <dbReference type="PROSITE" id="PS51782"/>
    </source>
</evidence>
<feature type="domain" description="LysM" evidence="1">
    <location>
        <begin position="219"/>
        <end position="262"/>
    </location>
</feature>
<reference evidence="2 3" key="1">
    <citation type="submission" date="2024-09" db="EMBL/GenBank/DDBJ databases">
        <authorList>
            <person name="Sun Q."/>
            <person name="Mori K."/>
        </authorList>
    </citation>
    <scope>NUCLEOTIDE SEQUENCE [LARGE SCALE GENOMIC DNA]</scope>
    <source>
        <strain evidence="2 3">NCAIM B.02301</strain>
    </source>
</reference>
<dbReference type="InterPro" id="IPR011055">
    <property type="entry name" value="Dup_hybrid_motif"/>
</dbReference>
<dbReference type="Pfam" id="PF01551">
    <property type="entry name" value="Peptidase_M23"/>
    <property type="match status" value="1"/>
</dbReference>
<name>A0ABV6NGC7_9BACI</name>
<dbReference type="RefSeq" id="WP_273840833.1">
    <property type="nucleotide sequence ID" value="NZ_JAQQWT010000002.1"/>
</dbReference>
<dbReference type="Gene3D" id="3.10.350.10">
    <property type="entry name" value="LysM domain"/>
    <property type="match status" value="2"/>
</dbReference>
<dbReference type="InterPro" id="IPR036779">
    <property type="entry name" value="LysM_dom_sf"/>
</dbReference>
<dbReference type="PROSITE" id="PS51782">
    <property type="entry name" value="LYSM"/>
    <property type="match status" value="2"/>
</dbReference>
<accession>A0ABV6NGC7</accession>
<dbReference type="Proteomes" id="UP001589833">
    <property type="component" value="Unassembled WGS sequence"/>
</dbReference>
<dbReference type="SUPFAM" id="SSF51261">
    <property type="entry name" value="Duplicated hybrid motif"/>
    <property type="match status" value="1"/>
</dbReference>
<dbReference type="EMBL" id="JBHLTR010000017">
    <property type="protein sequence ID" value="MFC0559832.1"/>
    <property type="molecule type" value="Genomic_DNA"/>
</dbReference>
<feature type="domain" description="LysM" evidence="1">
    <location>
        <begin position="267"/>
        <end position="310"/>
    </location>
</feature>
<dbReference type="PANTHER" id="PTHR21666">
    <property type="entry name" value="PEPTIDASE-RELATED"/>
    <property type="match status" value="1"/>
</dbReference>
<dbReference type="InterPro" id="IPR018392">
    <property type="entry name" value="LysM"/>
</dbReference>
<organism evidence="2 3">
    <name type="scientific">Halalkalibacter alkalisediminis</name>
    <dbReference type="NCBI Taxonomy" id="935616"/>
    <lineage>
        <taxon>Bacteria</taxon>
        <taxon>Bacillati</taxon>
        <taxon>Bacillota</taxon>
        <taxon>Bacilli</taxon>
        <taxon>Bacillales</taxon>
        <taxon>Bacillaceae</taxon>
        <taxon>Halalkalibacter</taxon>
    </lineage>
</organism>
<dbReference type="InterPro" id="IPR050570">
    <property type="entry name" value="Cell_wall_metabolism_enzyme"/>
</dbReference>
<dbReference type="CDD" id="cd12797">
    <property type="entry name" value="M23_peptidase"/>
    <property type="match status" value="1"/>
</dbReference>
<evidence type="ECO:0000313" key="2">
    <source>
        <dbReference type="EMBL" id="MFC0559832.1"/>
    </source>
</evidence>
<dbReference type="CDD" id="cd00118">
    <property type="entry name" value="LysM"/>
    <property type="match status" value="2"/>
</dbReference>
<dbReference type="SUPFAM" id="SSF54106">
    <property type="entry name" value="LysM domain"/>
    <property type="match status" value="2"/>
</dbReference>